<evidence type="ECO:0000313" key="3">
    <source>
        <dbReference type="Proteomes" id="UP001420932"/>
    </source>
</evidence>
<dbReference type="EMBL" id="JBBNAF010000005">
    <property type="protein sequence ID" value="KAK9144052.1"/>
    <property type="molecule type" value="Genomic_DNA"/>
</dbReference>
<organism evidence="2 3">
    <name type="scientific">Stephania yunnanensis</name>
    <dbReference type="NCBI Taxonomy" id="152371"/>
    <lineage>
        <taxon>Eukaryota</taxon>
        <taxon>Viridiplantae</taxon>
        <taxon>Streptophyta</taxon>
        <taxon>Embryophyta</taxon>
        <taxon>Tracheophyta</taxon>
        <taxon>Spermatophyta</taxon>
        <taxon>Magnoliopsida</taxon>
        <taxon>Ranunculales</taxon>
        <taxon>Menispermaceae</taxon>
        <taxon>Menispermoideae</taxon>
        <taxon>Cissampelideae</taxon>
        <taxon>Stephania</taxon>
    </lineage>
</organism>
<keyword evidence="1" id="KW-1133">Transmembrane helix</keyword>
<comment type="caution">
    <text evidence="2">The sequence shown here is derived from an EMBL/GenBank/DDBJ whole genome shotgun (WGS) entry which is preliminary data.</text>
</comment>
<dbReference type="AlphaFoldDB" id="A0AAP0PHC6"/>
<reference evidence="2 3" key="1">
    <citation type="submission" date="2024-01" db="EMBL/GenBank/DDBJ databases">
        <title>Genome assemblies of Stephania.</title>
        <authorList>
            <person name="Yang L."/>
        </authorList>
    </citation>
    <scope>NUCLEOTIDE SEQUENCE [LARGE SCALE GENOMIC DNA]</scope>
    <source>
        <strain evidence="2">YNDBR</strain>
        <tissue evidence="2">Leaf</tissue>
    </source>
</reference>
<keyword evidence="1" id="KW-0472">Membrane</keyword>
<dbReference type="Proteomes" id="UP001420932">
    <property type="component" value="Unassembled WGS sequence"/>
</dbReference>
<keyword evidence="1" id="KW-0812">Transmembrane</keyword>
<sequence>MATKHISSHREEEGYTLKTLMEKYSKVPQWWFLVILAVNAALALLAAFAVI</sequence>
<gene>
    <name evidence="2" type="ORF">Syun_013452</name>
</gene>
<name>A0AAP0PHC6_9MAGN</name>
<keyword evidence="3" id="KW-1185">Reference proteome</keyword>
<proteinExistence type="predicted"/>
<evidence type="ECO:0000313" key="2">
    <source>
        <dbReference type="EMBL" id="KAK9144052.1"/>
    </source>
</evidence>
<protein>
    <submittedName>
        <fullName evidence="2">Uncharacterized protein</fullName>
    </submittedName>
</protein>
<accession>A0AAP0PHC6</accession>
<feature type="transmembrane region" description="Helical" evidence="1">
    <location>
        <begin position="30"/>
        <end position="50"/>
    </location>
</feature>
<evidence type="ECO:0000256" key="1">
    <source>
        <dbReference type="SAM" id="Phobius"/>
    </source>
</evidence>